<sequence>EEEISKIDEQEATESGEGDDEEAESDVESEEEETREQEEESFDPIPRTLKDGNDRGRPRGCANTDRPALRFHSKRK</sequence>
<feature type="region of interest" description="Disordered" evidence="1">
    <location>
        <begin position="1"/>
        <end position="76"/>
    </location>
</feature>
<protein>
    <submittedName>
        <fullName evidence="2">Uncharacterized protein</fullName>
    </submittedName>
</protein>
<comment type="caution">
    <text evidence="2">The sequence shown here is derived from an EMBL/GenBank/DDBJ whole genome shotgun (WGS) entry which is preliminary data.</text>
</comment>
<name>A0A699U2J0_TANCI</name>
<reference evidence="2" key="1">
    <citation type="journal article" date="2019" name="Sci. Rep.">
        <title>Draft genome of Tanacetum cinerariifolium, the natural source of mosquito coil.</title>
        <authorList>
            <person name="Yamashiro T."/>
            <person name="Shiraishi A."/>
            <person name="Satake H."/>
            <person name="Nakayama K."/>
        </authorList>
    </citation>
    <scope>NUCLEOTIDE SEQUENCE</scope>
</reference>
<proteinExistence type="predicted"/>
<accession>A0A699U2J0</accession>
<feature type="non-terminal residue" evidence="2">
    <location>
        <position position="1"/>
    </location>
</feature>
<evidence type="ECO:0000256" key="1">
    <source>
        <dbReference type="SAM" id="MobiDB-lite"/>
    </source>
</evidence>
<dbReference type="EMBL" id="BKCJ011291893">
    <property type="protein sequence ID" value="GFD16233.1"/>
    <property type="molecule type" value="Genomic_DNA"/>
</dbReference>
<evidence type="ECO:0000313" key="2">
    <source>
        <dbReference type="EMBL" id="GFD16233.1"/>
    </source>
</evidence>
<organism evidence="2">
    <name type="scientific">Tanacetum cinerariifolium</name>
    <name type="common">Dalmatian daisy</name>
    <name type="synonym">Chrysanthemum cinerariifolium</name>
    <dbReference type="NCBI Taxonomy" id="118510"/>
    <lineage>
        <taxon>Eukaryota</taxon>
        <taxon>Viridiplantae</taxon>
        <taxon>Streptophyta</taxon>
        <taxon>Embryophyta</taxon>
        <taxon>Tracheophyta</taxon>
        <taxon>Spermatophyta</taxon>
        <taxon>Magnoliopsida</taxon>
        <taxon>eudicotyledons</taxon>
        <taxon>Gunneridae</taxon>
        <taxon>Pentapetalae</taxon>
        <taxon>asterids</taxon>
        <taxon>campanulids</taxon>
        <taxon>Asterales</taxon>
        <taxon>Asteraceae</taxon>
        <taxon>Asteroideae</taxon>
        <taxon>Anthemideae</taxon>
        <taxon>Anthemidinae</taxon>
        <taxon>Tanacetum</taxon>
    </lineage>
</organism>
<dbReference type="AlphaFoldDB" id="A0A699U2J0"/>
<feature type="compositionally biased region" description="Basic and acidic residues" evidence="1">
    <location>
        <begin position="48"/>
        <end position="57"/>
    </location>
</feature>
<feature type="compositionally biased region" description="Acidic residues" evidence="1">
    <location>
        <begin position="10"/>
        <end position="42"/>
    </location>
</feature>
<gene>
    <name evidence="2" type="ORF">Tci_888202</name>
</gene>